<dbReference type="InterPro" id="IPR021838">
    <property type="entry name" value="DUF3431"/>
</dbReference>
<gene>
    <name evidence="1" type="ORF">QBC42DRAFT_305031</name>
</gene>
<dbReference type="EMBL" id="MU864962">
    <property type="protein sequence ID" value="KAK4463249.1"/>
    <property type="molecule type" value="Genomic_DNA"/>
</dbReference>
<keyword evidence="2" id="KW-1185">Reference proteome</keyword>
<organism evidence="1 2">
    <name type="scientific">Cladorrhinum samala</name>
    <dbReference type="NCBI Taxonomy" id="585594"/>
    <lineage>
        <taxon>Eukaryota</taxon>
        <taxon>Fungi</taxon>
        <taxon>Dikarya</taxon>
        <taxon>Ascomycota</taxon>
        <taxon>Pezizomycotina</taxon>
        <taxon>Sordariomycetes</taxon>
        <taxon>Sordariomycetidae</taxon>
        <taxon>Sordariales</taxon>
        <taxon>Podosporaceae</taxon>
        <taxon>Cladorrhinum</taxon>
    </lineage>
</organism>
<dbReference type="Pfam" id="PF11913">
    <property type="entry name" value="DUF3431"/>
    <property type="match status" value="1"/>
</dbReference>
<name>A0AAV9HR89_9PEZI</name>
<evidence type="ECO:0000313" key="1">
    <source>
        <dbReference type="EMBL" id="KAK4463249.1"/>
    </source>
</evidence>
<dbReference type="Proteomes" id="UP001321749">
    <property type="component" value="Unassembled WGS sequence"/>
</dbReference>
<reference evidence="1" key="1">
    <citation type="journal article" date="2023" name="Mol. Phylogenet. Evol.">
        <title>Genome-scale phylogeny and comparative genomics of the fungal order Sordariales.</title>
        <authorList>
            <person name="Hensen N."/>
            <person name="Bonometti L."/>
            <person name="Westerberg I."/>
            <person name="Brannstrom I.O."/>
            <person name="Guillou S."/>
            <person name="Cros-Aarteil S."/>
            <person name="Calhoun S."/>
            <person name="Haridas S."/>
            <person name="Kuo A."/>
            <person name="Mondo S."/>
            <person name="Pangilinan J."/>
            <person name="Riley R."/>
            <person name="LaButti K."/>
            <person name="Andreopoulos B."/>
            <person name="Lipzen A."/>
            <person name="Chen C."/>
            <person name="Yan M."/>
            <person name="Daum C."/>
            <person name="Ng V."/>
            <person name="Clum A."/>
            <person name="Steindorff A."/>
            <person name="Ohm R.A."/>
            <person name="Martin F."/>
            <person name="Silar P."/>
            <person name="Natvig D.O."/>
            <person name="Lalanne C."/>
            <person name="Gautier V."/>
            <person name="Ament-Velasquez S.L."/>
            <person name="Kruys A."/>
            <person name="Hutchinson M.I."/>
            <person name="Powell A.J."/>
            <person name="Barry K."/>
            <person name="Miller A.N."/>
            <person name="Grigoriev I.V."/>
            <person name="Debuchy R."/>
            <person name="Gladieux P."/>
            <person name="Hiltunen Thoren M."/>
            <person name="Johannesson H."/>
        </authorList>
    </citation>
    <scope>NUCLEOTIDE SEQUENCE</scope>
    <source>
        <strain evidence="1">PSN324</strain>
    </source>
</reference>
<comment type="caution">
    <text evidence="1">The sequence shown here is derived from an EMBL/GenBank/DDBJ whole genome shotgun (WGS) entry which is preliminary data.</text>
</comment>
<sequence length="313" mass="35564">MSFSQLKRRSPLIPLGGIVASAHDVLPPQPTHQVSVVVASLKRDNTSWIREQLPRSWKPSIYVVDDPKADLTVPLNKGREAMVYLTYIIANYDALPPVSLFIHASRFAWHNDNPDYDSLASLLSLNIPYILERGYANLRCVWVLGCPAELRPLADVNPVWEDYRKSHPPNKHEVTTKEVYKQAFGELLPGETVPEVVGVSCCAQFAVSKEGIRRRRKEDYVRWRNWLIETPLVDEVSGRVLEYMWHIMFGQKAVFCPSAEECYCGLYGMCNLRQCSERGCEGQYTLPKVATLPQGWPLIGWEGEERNYSGPAL</sequence>
<reference evidence="1" key="2">
    <citation type="submission" date="2023-06" db="EMBL/GenBank/DDBJ databases">
        <authorList>
            <consortium name="Lawrence Berkeley National Laboratory"/>
            <person name="Mondo S.J."/>
            <person name="Hensen N."/>
            <person name="Bonometti L."/>
            <person name="Westerberg I."/>
            <person name="Brannstrom I.O."/>
            <person name="Guillou S."/>
            <person name="Cros-Aarteil S."/>
            <person name="Calhoun S."/>
            <person name="Haridas S."/>
            <person name="Kuo A."/>
            <person name="Pangilinan J."/>
            <person name="Riley R."/>
            <person name="Labutti K."/>
            <person name="Andreopoulos B."/>
            <person name="Lipzen A."/>
            <person name="Chen C."/>
            <person name="Yanf M."/>
            <person name="Daum C."/>
            <person name="Ng V."/>
            <person name="Clum A."/>
            <person name="Steindorff A."/>
            <person name="Ohm R."/>
            <person name="Martin F."/>
            <person name="Silar P."/>
            <person name="Natvig D."/>
            <person name="Lalanne C."/>
            <person name="Gautier V."/>
            <person name="Ament-Velasquez S.L."/>
            <person name="Kruys A."/>
            <person name="Hutchinson M.I."/>
            <person name="Powell A.J."/>
            <person name="Barry K."/>
            <person name="Miller A.N."/>
            <person name="Grigoriev I.V."/>
            <person name="Debuchy R."/>
            <person name="Gladieux P."/>
            <person name="Thoren M.H."/>
            <person name="Johannesson H."/>
        </authorList>
    </citation>
    <scope>NUCLEOTIDE SEQUENCE</scope>
    <source>
        <strain evidence="1">PSN324</strain>
    </source>
</reference>
<dbReference type="PANTHER" id="PTHR37490:SF3">
    <property type="entry name" value="DUF3431 DOMAIN CONTAINING PROTEIN"/>
    <property type="match status" value="1"/>
</dbReference>
<protein>
    <submittedName>
        <fullName evidence="1">Uncharacterized protein</fullName>
    </submittedName>
</protein>
<dbReference type="PANTHER" id="PTHR37490">
    <property type="entry name" value="EXPRESSED PROTEIN"/>
    <property type="match status" value="1"/>
</dbReference>
<evidence type="ECO:0000313" key="2">
    <source>
        <dbReference type="Proteomes" id="UP001321749"/>
    </source>
</evidence>
<proteinExistence type="predicted"/>
<dbReference type="AlphaFoldDB" id="A0AAV9HR89"/>
<accession>A0AAV9HR89</accession>